<dbReference type="SUPFAM" id="SSF81891">
    <property type="entry name" value="Poly A polymerase C-terminal region-like"/>
    <property type="match status" value="1"/>
</dbReference>
<evidence type="ECO:0000256" key="3">
    <source>
        <dbReference type="ARBA" id="ARBA00022694"/>
    </source>
</evidence>
<comment type="similarity">
    <text evidence="8">Belongs to the tRNA nucleotidyltransferase/poly(A) polymerase family.</text>
</comment>
<dbReference type="Gene3D" id="1.10.3090.10">
    <property type="entry name" value="cca-adding enzyme, domain 2"/>
    <property type="match status" value="1"/>
</dbReference>
<sequence length="415" mass="44903">MSRTDFRDAAFLSDPLVRQVLTLLSTEGEEARVVGGAVRNTLMGLPVADVDIATTALPQTVTERAEAAGLKVAPTGVDHGTVTVIGHHHVVEVTTLRQDIETDGRRAVVRFGRDWLADAERRDFTINALSVDLDGRLYDLVGGLADMSARRVRFIGSADRRIAEDRLRVLRFFRFHAAYGAGAPDPEGLSAAIRARHDLAELSAERIGQEMRRLVIAEGAVPTITLMQESGILPLIAASVGDLVAIARLPEFEGGEPPVAALRFAVLFGRVQEDVDRIATRFRLSNAERNRMRAALAAGLDAAATSSPADDHLALYRIGQGAFLDGLTLAGAKGLLSAEDVGARAASAQAWAIPVFPLSGRDVVELGVDRGPLVGLLLKHMERGWIDEDFRADAAELRERLRAFLASYQQQQQQQ</sequence>
<dbReference type="Pfam" id="PF12627">
    <property type="entry name" value="PolyA_pol_RNAbd"/>
    <property type="match status" value="1"/>
</dbReference>
<comment type="cofactor">
    <cofactor evidence="1">
        <name>Mg(2+)</name>
        <dbReference type="ChEBI" id="CHEBI:18420"/>
    </cofactor>
</comment>
<evidence type="ECO:0000256" key="1">
    <source>
        <dbReference type="ARBA" id="ARBA00001946"/>
    </source>
</evidence>
<dbReference type="RefSeq" id="WP_266342803.1">
    <property type="nucleotide sequence ID" value="NZ_JAPKNH010000002.1"/>
</dbReference>
<dbReference type="InterPro" id="IPR032828">
    <property type="entry name" value="PolyA_RNA-bd"/>
</dbReference>
<comment type="caution">
    <text evidence="11">The sequence shown here is derived from an EMBL/GenBank/DDBJ whole genome shotgun (WGS) entry which is preliminary data.</text>
</comment>
<evidence type="ECO:0000259" key="9">
    <source>
        <dbReference type="Pfam" id="PF01743"/>
    </source>
</evidence>
<dbReference type="CDD" id="cd05398">
    <property type="entry name" value="NT_ClassII-CCAase"/>
    <property type="match status" value="1"/>
</dbReference>
<evidence type="ECO:0000256" key="8">
    <source>
        <dbReference type="RuleBase" id="RU003953"/>
    </source>
</evidence>
<dbReference type="Gene3D" id="3.30.460.10">
    <property type="entry name" value="Beta Polymerase, domain 2"/>
    <property type="match status" value="1"/>
</dbReference>
<evidence type="ECO:0000313" key="11">
    <source>
        <dbReference type="EMBL" id="MFC5514781.1"/>
    </source>
</evidence>
<keyword evidence="6" id="KW-0547">Nucleotide-binding</keyword>
<protein>
    <submittedName>
        <fullName evidence="11">CCA tRNA nucleotidyltransferase</fullName>
    </submittedName>
</protein>
<gene>
    <name evidence="11" type="ORF">ACFPP9_03280</name>
</gene>
<name>A0ABW0PRI5_9HYPH</name>
<dbReference type="InterPro" id="IPR043519">
    <property type="entry name" value="NT_sf"/>
</dbReference>
<keyword evidence="5" id="KW-0479">Metal-binding</keyword>
<evidence type="ECO:0000256" key="4">
    <source>
        <dbReference type="ARBA" id="ARBA00022695"/>
    </source>
</evidence>
<dbReference type="EMBL" id="JBHSML010000002">
    <property type="protein sequence ID" value="MFC5514781.1"/>
    <property type="molecule type" value="Genomic_DNA"/>
</dbReference>
<feature type="domain" description="tRNA nucleotidyltransferase/poly(A) polymerase RNA and SrmB- binding" evidence="10">
    <location>
        <begin position="186"/>
        <end position="234"/>
    </location>
</feature>
<keyword evidence="8" id="KW-0694">RNA-binding</keyword>
<keyword evidence="12" id="KW-1185">Reference proteome</keyword>
<dbReference type="Pfam" id="PF01743">
    <property type="entry name" value="PolyA_pol"/>
    <property type="match status" value="1"/>
</dbReference>
<reference evidence="12" key="1">
    <citation type="journal article" date="2019" name="Int. J. Syst. Evol. Microbiol.">
        <title>The Global Catalogue of Microorganisms (GCM) 10K type strain sequencing project: providing services to taxonomists for standard genome sequencing and annotation.</title>
        <authorList>
            <consortium name="The Broad Institute Genomics Platform"/>
            <consortium name="The Broad Institute Genome Sequencing Center for Infectious Disease"/>
            <person name="Wu L."/>
            <person name="Ma J."/>
        </authorList>
    </citation>
    <scope>NUCLEOTIDE SEQUENCE [LARGE SCALE GENOMIC DNA]</scope>
    <source>
        <strain evidence="12">KACC 12633</strain>
    </source>
</reference>
<dbReference type="PANTHER" id="PTHR46173">
    <property type="entry name" value="CCA TRNA NUCLEOTIDYLTRANSFERASE 1, MITOCHONDRIAL"/>
    <property type="match status" value="1"/>
</dbReference>
<evidence type="ECO:0000256" key="5">
    <source>
        <dbReference type="ARBA" id="ARBA00022723"/>
    </source>
</evidence>
<keyword evidence="7" id="KW-0460">Magnesium</keyword>
<evidence type="ECO:0000256" key="6">
    <source>
        <dbReference type="ARBA" id="ARBA00022741"/>
    </source>
</evidence>
<organism evidence="11 12">
    <name type="scientific">Kaistia terrae</name>
    <dbReference type="NCBI Taxonomy" id="537017"/>
    <lineage>
        <taxon>Bacteria</taxon>
        <taxon>Pseudomonadati</taxon>
        <taxon>Pseudomonadota</taxon>
        <taxon>Alphaproteobacteria</taxon>
        <taxon>Hyphomicrobiales</taxon>
        <taxon>Kaistiaceae</taxon>
        <taxon>Kaistia</taxon>
    </lineage>
</organism>
<keyword evidence="4" id="KW-0548">Nucleotidyltransferase</keyword>
<dbReference type="InterPro" id="IPR002646">
    <property type="entry name" value="PolA_pol_head_dom"/>
</dbReference>
<evidence type="ECO:0000256" key="2">
    <source>
        <dbReference type="ARBA" id="ARBA00022679"/>
    </source>
</evidence>
<dbReference type="Proteomes" id="UP001596150">
    <property type="component" value="Unassembled WGS sequence"/>
</dbReference>
<dbReference type="PANTHER" id="PTHR46173:SF1">
    <property type="entry name" value="CCA TRNA NUCLEOTIDYLTRANSFERASE 1, MITOCHONDRIAL"/>
    <property type="match status" value="1"/>
</dbReference>
<evidence type="ECO:0000313" key="12">
    <source>
        <dbReference type="Proteomes" id="UP001596150"/>
    </source>
</evidence>
<proteinExistence type="inferred from homology"/>
<keyword evidence="3" id="KW-0819">tRNA processing</keyword>
<dbReference type="InterPro" id="IPR050264">
    <property type="entry name" value="Bact_CCA-adding_enz_type3_sf"/>
</dbReference>
<keyword evidence="2 8" id="KW-0808">Transferase</keyword>
<evidence type="ECO:0000259" key="10">
    <source>
        <dbReference type="Pfam" id="PF12627"/>
    </source>
</evidence>
<feature type="domain" description="Poly A polymerase head" evidence="9">
    <location>
        <begin position="31"/>
        <end position="153"/>
    </location>
</feature>
<dbReference type="SUPFAM" id="SSF81301">
    <property type="entry name" value="Nucleotidyltransferase"/>
    <property type="match status" value="1"/>
</dbReference>
<evidence type="ECO:0000256" key="7">
    <source>
        <dbReference type="ARBA" id="ARBA00022842"/>
    </source>
</evidence>
<accession>A0ABW0PRI5</accession>